<evidence type="ECO:0000313" key="2">
    <source>
        <dbReference type="EMBL" id="ABO98744.1"/>
    </source>
</evidence>
<organism evidence="2 3">
    <name type="scientific">Ostreococcus lucimarinus (strain CCE9901)</name>
    <dbReference type="NCBI Taxonomy" id="436017"/>
    <lineage>
        <taxon>Eukaryota</taxon>
        <taxon>Viridiplantae</taxon>
        <taxon>Chlorophyta</taxon>
        <taxon>Mamiellophyceae</taxon>
        <taxon>Mamiellales</taxon>
        <taxon>Bathycoccaceae</taxon>
        <taxon>Ostreococcus</taxon>
    </lineage>
</organism>
<evidence type="ECO:0000313" key="3">
    <source>
        <dbReference type="Proteomes" id="UP000001568"/>
    </source>
</evidence>
<dbReference type="RefSeq" id="XP_001420451.1">
    <property type="nucleotide sequence ID" value="XM_001420414.1"/>
</dbReference>
<dbReference type="OrthoDB" id="498675at2759"/>
<feature type="region of interest" description="Disordered" evidence="1">
    <location>
        <begin position="91"/>
        <end position="111"/>
    </location>
</feature>
<dbReference type="KEGG" id="olu:OSTLU_93433"/>
<evidence type="ECO:0000256" key="1">
    <source>
        <dbReference type="SAM" id="MobiDB-lite"/>
    </source>
</evidence>
<name>A4S4K0_OSTLU</name>
<feature type="compositionally biased region" description="Basic and acidic residues" evidence="1">
    <location>
        <begin position="91"/>
        <end position="101"/>
    </location>
</feature>
<sequence length="111" mass="13134">MPPTTTKPRCRVVARAPRWIARARGTGTSTIARAWSKKDDDEIWDEDERRRVEENKRWRRTDDPSEAWDIDKERDALMYKRESLEALLRVEYEPEEGRGEAKDDDDDDARA</sequence>
<protein>
    <submittedName>
        <fullName evidence="2">Uncharacterized protein</fullName>
    </submittedName>
</protein>
<keyword evidence="3" id="KW-1185">Reference proteome</keyword>
<feature type="compositionally biased region" description="Acidic residues" evidence="1">
    <location>
        <begin position="102"/>
        <end position="111"/>
    </location>
</feature>
<dbReference type="Proteomes" id="UP000001568">
    <property type="component" value="Chromosome 11"/>
</dbReference>
<dbReference type="HOGENOM" id="CLU_2162636_0_0_1"/>
<dbReference type="STRING" id="436017.A4S4K0"/>
<dbReference type="Gramene" id="ABO98744">
    <property type="protein sequence ID" value="ABO98744"/>
    <property type="gene ID" value="OSTLU_93433"/>
</dbReference>
<dbReference type="GeneID" id="5004347"/>
<accession>A4S4K0</accession>
<dbReference type="OMA" id="QSDAWDI"/>
<dbReference type="AlphaFoldDB" id="A4S4K0"/>
<reference evidence="2 3" key="1">
    <citation type="journal article" date="2007" name="Proc. Natl. Acad. Sci. U.S.A.">
        <title>The tiny eukaryote Ostreococcus provides genomic insights into the paradox of plankton speciation.</title>
        <authorList>
            <person name="Palenik B."/>
            <person name="Grimwood J."/>
            <person name="Aerts A."/>
            <person name="Rouze P."/>
            <person name="Salamov A."/>
            <person name="Putnam N."/>
            <person name="Dupont C."/>
            <person name="Jorgensen R."/>
            <person name="Derelle E."/>
            <person name="Rombauts S."/>
            <person name="Zhou K."/>
            <person name="Otillar R."/>
            <person name="Merchant S.S."/>
            <person name="Podell S."/>
            <person name="Gaasterland T."/>
            <person name="Napoli C."/>
            <person name="Gendler K."/>
            <person name="Manuell A."/>
            <person name="Tai V."/>
            <person name="Vallon O."/>
            <person name="Piganeau G."/>
            <person name="Jancek S."/>
            <person name="Heijde M."/>
            <person name="Jabbari K."/>
            <person name="Bowler C."/>
            <person name="Lohr M."/>
            <person name="Robbens S."/>
            <person name="Werner G."/>
            <person name="Dubchak I."/>
            <person name="Pazour G.J."/>
            <person name="Ren Q."/>
            <person name="Paulsen I."/>
            <person name="Delwiche C."/>
            <person name="Schmutz J."/>
            <person name="Rokhsar D."/>
            <person name="Van de Peer Y."/>
            <person name="Moreau H."/>
            <person name="Grigoriev I.V."/>
        </authorList>
    </citation>
    <scope>NUCLEOTIDE SEQUENCE [LARGE SCALE GENOMIC DNA]</scope>
    <source>
        <strain evidence="2 3">CCE9901</strain>
    </source>
</reference>
<proteinExistence type="predicted"/>
<gene>
    <name evidence="2" type="ORF">OSTLU_93433</name>
</gene>
<dbReference type="EMBL" id="CP000591">
    <property type="protein sequence ID" value="ABO98744.1"/>
    <property type="molecule type" value="Genomic_DNA"/>
</dbReference>